<keyword evidence="2" id="KW-0575">Peroxidase</keyword>
<dbReference type="Proteomes" id="UP000318995">
    <property type="component" value="Unassembled WGS sequence"/>
</dbReference>
<feature type="domain" description="Thioredoxin" evidence="1">
    <location>
        <begin position="9"/>
        <end position="164"/>
    </location>
</feature>
<name>A0A5C5WC35_9BACT</name>
<organism evidence="2 3">
    <name type="scientific">Botrimarina hoheduenensis</name>
    <dbReference type="NCBI Taxonomy" id="2528000"/>
    <lineage>
        <taxon>Bacteria</taxon>
        <taxon>Pseudomonadati</taxon>
        <taxon>Planctomycetota</taxon>
        <taxon>Planctomycetia</taxon>
        <taxon>Pirellulales</taxon>
        <taxon>Lacipirellulaceae</taxon>
        <taxon>Botrimarina</taxon>
    </lineage>
</organism>
<evidence type="ECO:0000259" key="1">
    <source>
        <dbReference type="PROSITE" id="PS51352"/>
    </source>
</evidence>
<sequence length="192" mass="20660">MVRTPSTMLPLGTPAPDFSLVNVDGTTVSRDDFAGAPGLLVVFMCNHCPFVIHLADALSAFAAEYQPKGLAIVGISSNDVGGYPADSPEQMVAEAEARGYVFPYLYDETQQVAKAYRAACTPDFFLYDADQRLVYRGQFDSTRPDSGQQPTGADLRAACDAVLAGQPAPEKQLPSIGCNIKWRPGNEPDYFG</sequence>
<dbReference type="InterPro" id="IPR000866">
    <property type="entry name" value="AhpC/TSA"/>
</dbReference>
<keyword evidence="2" id="KW-0560">Oxidoreductase</keyword>
<dbReference type="Gene3D" id="3.40.30.10">
    <property type="entry name" value="Glutaredoxin"/>
    <property type="match status" value="1"/>
</dbReference>
<reference evidence="2 3" key="1">
    <citation type="submission" date="2019-02" db="EMBL/GenBank/DDBJ databases">
        <title>Deep-cultivation of Planctomycetes and their phenomic and genomic characterization uncovers novel biology.</title>
        <authorList>
            <person name="Wiegand S."/>
            <person name="Jogler M."/>
            <person name="Boedeker C."/>
            <person name="Pinto D."/>
            <person name="Vollmers J."/>
            <person name="Rivas-Marin E."/>
            <person name="Kohn T."/>
            <person name="Peeters S.H."/>
            <person name="Heuer A."/>
            <person name="Rast P."/>
            <person name="Oberbeckmann S."/>
            <person name="Bunk B."/>
            <person name="Jeske O."/>
            <person name="Meyerdierks A."/>
            <person name="Storesund J.E."/>
            <person name="Kallscheuer N."/>
            <person name="Luecker S."/>
            <person name="Lage O.M."/>
            <person name="Pohl T."/>
            <person name="Merkel B.J."/>
            <person name="Hornburger P."/>
            <person name="Mueller R.-W."/>
            <person name="Bruemmer F."/>
            <person name="Labrenz M."/>
            <person name="Spormann A.M."/>
            <person name="Op Den Camp H."/>
            <person name="Overmann J."/>
            <person name="Amann R."/>
            <person name="Jetten M.S.M."/>
            <person name="Mascher T."/>
            <person name="Medema M.H."/>
            <person name="Devos D.P."/>
            <person name="Kaster A.-K."/>
            <person name="Ovreas L."/>
            <person name="Rohde M."/>
            <person name="Galperin M.Y."/>
            <person name="Jogler C."/>
        </authorList>
    </citation>
    <scope>NUCLEOTIDE SEQUENCE [LARGE SCALE GENOMIC DNA]</scope>
    <source>
        <strain evidence="2 3">Pla111</strain>
    </source>
</reference>
<dbReference type="GO" id="GO:0004601">
    <property type="term" value="F:peroxidase activity"/>
    <property type="evidence" value="ECO:0007669"/>
    <property type="project" value="UniProtKB-KW"/>
</dbReference>
<dbReference type="InterPro" id="IPR036249">
    <property type="entry name" value="Thioredoxin-like_sf"/>
</dbReference>
<dbReference type="AlphaFoldDB" id="A0A5C5WC35"/>
<dbReference type="EMBL" id="SJPH01000001">
    <property type="protein sequence ID" value="TWT48468.1"/>
    <property type="molecule type" value="Genomic_DNA"/>
</dbReference>
<dbReference type="CDD" id="cd02969">
    <property type="entry name" value="PRX_like1"/>
    <property type="match status" value="1"/>
</dbReference>
<gene>
    <name evidence="2" type="primary">bcp_1</name>
    <name evidence="2" type="ORF">Pla111_02360</name>
</gene>
<dbReference type="SUPFAM" id="SSF52833">
    <property type="entry name" value="Thioredoxin-like"/>
    <property type="match status" value="1"/>
</dbReference>
<dbReference type="RefSeq" id="WP_146570563.1">
    <property type="nucleotide sequence ID" value="NZ_SJPH01000001.1"/>
</dbReference>
<dbReference type="PANTHER" id="PTHR43640">
    <property type="entry name" value="OS07G0260300 PROTEIN"/>
    <property type="match status" value="1"/>
</dbReference>
<dbReference type="InterPro" id="IPR013766">
    <property type="entry name" value="Thioredoxin_domain"/>
</dbReference>
<dbReference type="EC" id="1.11.1.15" evidence="2"/>
<dbReference type="Pfam" id="PF00578">
    <property type="entry name" value="AhpC-TSA"/>
    <property type="match status" value="1"/>
</dbReference>
<accession>A0A5C5WC35</accession>
<proteinExistence type="predicted"/>
<dbReference type="OrthoDB" id="9809746at2"/>
<evidence type="ECO:0000313" key="3">
    <source>
        <dbReference type="Proteomes" id="UP000318995"/>
    </source>
</evidence>
<evidence type="ECO:0000313" key="2">
    <source>
        <dbReference type="EMBL" id="TWT48468.1"/>
    </source>
</evidence>
<dbReference type="InterPro" id="IPR047262">
    <property type="entry name" value="PRX-like1"/>
</dbReference>
<dbReference type="PROSITE" id="PS51352">
    <property type="entry name" value="THIOREDOXIN_2"/>
    <property type="match status" value="1"/>
</dbReference>
<comment type="caution">
    <text evidence="2">The sequence shown here is derived from an EMBL/GenBank/DDBJ whole genome shotgun (WGS) entry which is preliminary data.</text>
</comment>
<keyword evidence="3" id="KW-1185">Reference proteome</keyword>
<protein>
    <submittedName>
        <fullName evidence="2">Putative peroxiredoxin</fullName>
        <ecNumber evidence="2">1.11.1.15</ecNumber>
    </submittedName>
</protein>
<dbReference type="PANTHER" id="PTHR43640:SF1">
    <property type="entry name" value="THIOREDOXIN-DEPENDENT PEROXIREDOXIN"/>
    <property type="match status" value="1"/>
</dbReference>